<evidence type="ECO:0000256" key="1">
    <source>
        <dbReference type="ARBA" id="ARBA00006328"/>
    </source>
</evidence>
<dbReference type="InterPro" id="IPR036291">
    <property type="entry name" value="NAD(P)-bd_dom_sf"/>
</dbReference>
<name>A0A6A6T0J7_9PLEO</name>
<feature type="non-terminal residue" evidence="5">
    <location>
        <position position="230"/>
    </location>
</feature>
<dbReference type="GO" id="GO:0005634">
    <property type="term" value="C:nucleus"/>
    <property type="evidence" value="ECO:0007669"/>
    <property type="project" value="TreeGrafter"/>
</dbReference>
<evidence type="ECO:0000313" key="5">
    <source>
        <dbReference type="EMBL" id="KAF2653242.1"/>
    </source>
</evidence>
<dbReference type="Proteomes" id="UP000799324">
    <property type="component" value="Unassembled WGS sequence"/>
</dbReference>
<gene>
    <name evidence="5" type="ORF">K491DRAFT_570587</name>
</gene>
<feature type="non-terminal residue" evidence="5">
    <location>
        <position position="1"/>
    </location>
</feature>
<dbReference type="InterPro" id="IPR008030">
    <property type="entry name" value="NmrA-like"/>
</dbReference>
<feature type="domain" description="NmrA-like" evidence="4">
    <location>
        <begin position="2"/>
        <end position="226"/>
    </location>
</feature>
<evidence type="ECO:0000256" key="3">
    <source>
        <dbReference type="ARBA" id="ARBA00023002"/>
    </source>
</evidence>
<evidence type="ECO:0000313" key="6">
    <source>
        <dbReference type="Proteomes" id="UP000799324"/>
    </source>
</evidence>
<dbReference type="InterPro" id="IPR051164">
    <property type="entry name" value="NmrA-like_oxidored"/>
</dbReference>
<proteinExistence type="inferred from homology"/>
<sequence>AVTKHLLQAGWTVHALVNDPKHSRALALQVMGAILYRGSISDLSSTETAIKGCTAVYLNQMPSFTDVTEESRSAASLVSIAKAAGVKHVVHATSLGLNQRSGDQKAAIPSDHPGVRGKVEVEALVRDCGLTWTIIRPGYFMSNFMPPLSGFMFPELQGGKFVTSFEPDTVLPLVDPSDIGAMATAAMEDPTRFEGQVVSIVSEKLTVAQIIAQLSTASGKQIEFVARTPE</sequence>
<keyword evidence="6" id="KW-1185">Reference proteome</keyword>
<dbReference type="AlphaFoldDB" id="A0A6A6T0J7"/>
<accession>A0A6A6T0J7</accession>
<dbReference type="Gene3D" id="3.40.50.720">
    <property type="entry name" value="NAD(P)-binding Rossmann-like Domain"/>
    <property type="match status" value="1"/>
</dbReference>
<dbReference type="SUPFAM" id="SSF51735">
    <property type="entry name" value="NAD(P)-binding Rossmann-fold domains"/>
    <property type="match status" value="1"/>
</dbReference>
<dbReference type="PANTHER" id="PTHR42748">
    <property type="entry name" value="NITROGEN METABOLITE REPRESSION PROTEIN NMRA FAMILY MEMBER"/>
    <property type="match status" value="1"/>
</dbReference>
<evidence type="ECO:0000256" key="2">
    <source>
        <dbReference type="ARBA" id="ARBA00022857"/>
    </source>
</evidence>
<comment type="similarity">
    <text evidence="1">Belongs to the NmrA-type oxidoreductase family.</text>
</comment>
<keyword evidence="2" id="KW-0521">NADP</keyword>
<evidence type="ECO:0000259" key="4">
    <source>
        <dbReference type="Pfam" id="PF05368"/>
    </source>
</evidence>
<dbReference type="PANTHER" id="PTHR42748:SF30">
    <property type="entry name" value="NMRA-LIKE DOMAIN-CONTAINING PROTEIN"/>
    <property type="match status" value="1"/>
</dbReference>
<reference evidence="5" key="1">
    <citation type="journal article" date="2020" name="Stud. Mycol.">
        <title>101 Dothideomycetes genomes: a test case for predicting lifestyles and emergence of pathogens.</title>
        <authorList>
            <person name="Haridas S."/>
            <person name="Albert R."/>
            <person name="Binder M."/>
            <person name="Bloem J."/>
            <person name="Labutti K."/>
            <person name="Salamov A."/>
            <person name="Andreopoulos B."/>
            <person name="Baker S."/>
            <person name="Barry K."/>
            <person name="Bills G."/>
            <person name="Bluhm B."/>
            <person name="Cannon C."/>
            <person name="Castanera R."/>
            <person name="Culley D."/>
            <person name="Daum C."/>
            <person name="Ezra D."/>
            <person name="Gonzalez J."/>
            <person name="Henrissat B."/>
            <person name="Kuo A."/>
            <person name="Liang C."/>
            <person name="Lipzen A."/>
            <person name="Lutzoni F."/>
            <person name="Magnuson J."/>
            <person name="Mondo S."/>
            <person name="Nolan M."/>
            <person name="Ohm R."/>
            <person name="Pangilinan J."/>
            <person name="Park H.-J."/>
            <person name="Ramirez L."/>
            <person name="Alfaro M."/>
            <person name="Sun H."/>
            <person name="Tritt A."/>
            <person name="Yoshinaga Y."/>
            <person name="Zwiers L.-H."/>
            <person name="Turgeon B."/>
            <person name="Goodwin S."/>
            <person name="Spatafora J."/>
            <person name="Crous P."/>
            <person name="Grigoriev I."/>
        </authorList>
    </citation>
    <scope>NUCLEOTIDE SEQUENCE</scope>
    <source>
        <strain evidence="5">CBS 122681</strain>
    </source>
</reference>
<dbReference type="EMBL" id="MU004384">
    <property type="protein sequence ID" value="KAF2653242.1"/>
    <property type="molecule type" value="Genomic_DNA"/>
</dbReference>
<dbReference type="Pfam" id="PF05368">
    <property type="entry name" value="NmrA"/>
    <property type="match status" value="1"/>
</dbReference>
<dbReference type="GO" id="GO:0016491">
    <property type="term" value="F:oxidoreductase activity"/>
    <property type="evidence" value="ECO:0007669"/>
    <property type="project" value="UniProtKB-KW"/>
</dbReference>
<dbReference type="OrthoDB" id="419598at2759"/>
<protein>
    <submittedName>
        <fullName evidence="5">NAD(P)-binding protein</fullName>
    </submittedName>
</protein>
<organism evidence="5 6">
    <name type="scientific">Lophiostoma macrostomum CBS 122681</name>
    <dbReference type="NCBI Taxonomy" id="1314788"/>
    <lineage>
        <taxon>Eukaryota</taxon>
        <taxon>Fungi</taxon>
        <taxon>Dikarya</taxon>
        <taxon>Ascomycota</taxon>
        <taxon>Pezizomycotina</taxon>
        <taxon>Dothideomycetes</taxon>
        <taxon>Pleosporomycetidae</taxon>
        <taxon>Pleosporales</taxon>
        <taxon>Lophiostomataceae</taxon>
        <taxon>Lophiostoma</taxon>
    </lineage>
</organism>
<keyword evidence="3" id="KW-0560">Oxidoreductase</keyword>